<evidence type="ECO:0000256" key="6">
    <source>
        <dbReference type="ARBA" id="ARBA00022840"/>
    </source>
</evidence>
<evidence type="ECO:0000256" key="7">
    <source>
        <dbReference type="ARBA" id="ARBA00023017"/>
    </source>
</evidence>
<comment type="subcellular location">
    <subcellularLocation>
        <location evidence="1">Cytoplasm</location>
        <location evidence="1">Cytoskeleton</location>
        <location evidence="1">Cilium axoneme</location>
    </subcellularLocation>
</comment>
<keyword evidence="4" id="KW-0677">Repeat</keyword>
<evidence type="ECO:0000256" key="3">
    <source>
        <dbReference type="ARBA" id="ARBA00022701"/>
    </source>
</evidence>
<keyword evidence="6" id="KW-0067">ATP-binding</keyword>
<name>A0A8T1TFY3_CHESE</name>
<dbReference type="InterPro" id="IPR042222">
    <property type="entry name" value="Dynein_2_N"/>
</dbReference>
<dbReference type="InterPro" id="IPR026983">
    <property type="entry name" value="DHC"/>
</dbReference>
<evidence type="ECO:0000256" key="1">
    <source>
        <dbReference type="ARBA" id="ARBA00004430"/>
    </source>
</evidence>
<keyword evidence="7" id="KW-0243">Dynein</keyword>
<keyword evidence="15" id="KW-1185">Reference proteome</keyword>
<evidence type="ECO:0000256" key="8">
    <source>
        <dbReference type="ARBA" id="ARBA00023054"/>
    </source>
</evidence>
<keyword evidence="10" id="KW-0505">Motor protein</keyword>
<evidence type="ECO:0000313" key="15">
    <source>
        <dbReference type="Proteomes" id="UP000765507"/>
    </source>
</evidence>
<dbReference type="GO" id="GO:0005874">
    <property type="term" value="C:microtubule"/>
    <property type="evidence" value="ECO:0007669"/>
    <property type="project" value="UniProtKB-KW"/>
</dbReference>
<keyword evidence="2" id="KW-0963">Cytoplasm</keyword>
<protein>
    <submittedName>
        <fullName evidence="14">Dynein axonemal heavy chain 11</fullName>
    </submittedName>
</protein>
<evidence type="ECO:0000256" key="11">
    <source>
        <dbReference type="ARBA" id="ARBA00023212"/>
    </source>
</evidence>
<dbReference type="PANTHER" id="PTHR45703:SF12">
    <property type="entry name" value="DYNEIN AXONEMAL HEAVY CHAIN 11"/>
    <property type="match status" value="1"/>
</dbReference>
<evidence type="ECO:0000256" key="9">
    <source>
        <dbReference type="ARBA" id="ARBA00023069"/>
    </source>
</evidence>
<evidence type="ECO:0000313" key="14">
    <source>
        <dbReference type="EMBL" id="KAG6939919.1"/>
    </source>
</evidence>
<dbReference type="InterPro" id="IPR013602">
    <property type="entry name" value="Dynein_heavy_linker"/>
</dbReference>
<reference evidence="14 15" key="1">
    <citation type="journal article" date="2020" name="G3 (Bethesda)">
        <title>Draft Genome of the Common Snapping Turtle, Chelydra serpentina, a Model for Phenotypic Plasticity in Reptiles.</title>
        <authorList>
            <person name="Das D."/>
            <person name="Singh S.K."/>
            <person name="Bierstedt J."/>
            <person name="Erickson A."/>
            <person name="Galli G.L.J."/>
            <person name="Crossley D.A. 2nd"/>
            <person name="Rhen T."/>
        </authorList>
    </citation>
    <scope>NUCLEOTIDE SEQUENCE [LARGE SCALE GENOMIC DNA]</scope>
    <source>
        <strain evidence="14">KW</strain>
    </source>
</reference>
<evidence type="ECO:0000256" key="10">
    <source>
        <dbReference type="ARBA" id="ARBA00023175"/>
    </source>
</evidence>
<dbReference type="GO" id="GO:0007018">
    <property type="term" value="P:microtubule-based movement"/>
    <property type="evidence" value="ECO:0007669"/>
    <property type="project" value="InterPro"/>
</dbReference>
<evidence type="ECO:0000256" key="12">
    <source>
        <dbReference type="ARBA" id="ARBA00023273"/>
    </source>
</evidence>
<evidence type="ECO:0000256" key="4">
    <source>
        <dbReference type="ARBA" id="ARBA00022737"/>
    </source>
</evidence>
<keyword evidence="8" id="KW-0175">Coiled coil</keyword>
<dbReference type="GO" id="GO:0030286">
    <property type="term" value="C:dynein complex"/>
    <property type="evidence" value="ECO:0007669"/>
    <property type="project" value="UniProtKB-KW"/>
</dbReference>
<feature type="non-terminal residue" evidence="14">
    <location>
        <position position="150"/>
    </location>
</feature>
<dbReference type="Pfam" id="PF08393">
    <property type="entry name" value="DHC_N2"/>
    <property type="match status" value="1"/>
</dbReference>
<dbReference type="Proteomes" id="UP000765507">
    <property type="component" value="Unassembled WGS sequence"/>
</dbReference>
<dbReference type="OrthoDB" id="10251809at2759"/>
<dbReference type="Gene3D" id="1.20.140.100">
    <property type="entry name" value="Dynein heavy chain, N-terminal domain 2"/>
    <property type="match status" value="1"/>
</dbReference>
<comment type="caution">
    <text evidence="14">The sequence shown here is derived from an EMBL/GenBank/DDBJ whole genome shotgun (WGS) entry which is preliminary data.</text>
</comment>
<dbReference type="Gene3D" id="3.20.180.20">
    <property type="entry name" value="Dynein heavy chain, N-terminal domain 2"/>
    <property type="match status" value="1"/>
</dbReference>
<feature type="non-terminal residue" evidence="14">
    <location>
        <position position="1"/>
    </location>
</feature>
<dbReference type="GO" id="GO:0045505">
    <property type="term" value="F:dynein intermediate chain binding"/>
    <property type="evidence" value="ECO:0007669"/>
    <property type="project" value="InterPro"/>
</dbReference>
<keyword evidence="5" id="KW-0547">Nucleotide-binding</keyword>
<dbReference type="PANTHER" id="PTHR45703">
    <property type="entry name" value="DYNEIN HEAVY CHAIN"/>
    <property type="match status" value="1"/>
</dbReference>
<dbReference type="FunFam" id="3.20.180.20:FF:000001">
    <property type="entry name" value="Dynein axonemal heavy chain 5"/>
    <property type="match status" value="1"/>
</dbReference>
<gene>
    <name evidence="14" type="ORF">G0U57_020801</name>
</gene>
<dbReference type="GO" id="GO:0005930">
    <property type="term" value="C:axoneme"/>
    <property type="evidence" value="ECO:0007669"/>
    <property type="project" value="UniProtKB-SubCell"/>
</dbReference>
<dbReference type="AlphaFoldDB" id="A0A8T1TFY3"/>
<organism evidence="14 15">
    <name type="scientific">Chelydra serpentina</name>
    <name type="common">Snapping turtle</name>
    <name type="synonym">Testudo serpentina</name>
    <dbReference type="NCBI Taxonomy" id="8475"/>
    <lineage>
        <taxon>Eukaryota</taxon>
        <taxon>Metazoa</taxon>
        <taxon>Chordata</taxon>
        <taxon>Craniata</taxon>
        <taxon>Vertebrata</taxon>
        <taxon>Euteleostomi</taxon>
        <taxon>Archelosauria</taxon>
        <taxon>Testudinata</taxon>
        <taxon>Testudines</taxon>
        <taxon>Cryptodira</taxon>
        <taxon>Durocryptodira</taxon>
        <taxon>Americhelydia</taxon>
        <taxon>Chelydroidea</taxon>
        <taxon>Chelydridae</taxon>
        <taxon>Chelydra</taxon>
    </lineage>
</organism>
<accession>A0A8T1TFY3</accession>
<dbReference type="GO" id="GO:0051959">
    <property type="term" value="F:dynein light intermediate chain binding"/>
    <property type="evidence" value="ECO:0007669"/>
    <property type="project" value="InterPro"/>
</dbReference>
<dbReference type="EMBL" id="JAHGAV010000008">
    <property type="protein sequence ID" value="KAG6939919.1"/>
    <property type="molecule type" value="Genomic_DNA"/>
</dbReference>
<evidence type="ECO:0000256" key="5">
    <source>
        <dbReference type="ARBA" id="ARBA00022741"/>
    </source>
</evidence>
<sequence>ANTKNVLEATTKPNLYEKLESLQHRLSLCEKALAEYLETKRLAFPRFYFVSSADLLDILSKGTQPRQVTRHLTKLFDNIADLQFQDNKEKSTNIALGMYSKEKEYVPFHAECECIGQVETWLQQLEETMCKTVHRHIMEAIAAYEEKPRE</sequence>
<keyword evidence="11" id="KW-0206">Cytoskeleton</keyword>
<keyword evidence="3" id="KW-0493">Microtubule</keyword>
<evidence type="ECO:0000256" key="2">
    <source>
        <dbReference type="ARBA" id="ARBA00022490"/>
    </source>
</evidence>
<keyword evidence="12" id="KW-0966">Cell projection</keyword>
<proteinExistence type="predicted"/>
<evidence type="ECO:0000259" key="13">
    <source>
        <dbReference type="Pfam" id="PF08393"/>
    </source>
</evidence>
<feature type="domain" description="Dynein heavy chain linker" evidence="13">
    <location>
        <begin position="2"/>
        <end position="140"/>
    </location>
</feature>
<dbReference type="GO" id="GO:0005524">
    <property type="term" value="F:ATP binding"/>
    <property type="evidence" value="ECO:0007669"/>
    <property type="project" value="UniProtKB-KW"/>
</dbReference>
<keyword evidence="9" id="KW-0969">Cilium</keyword>
<dbReference type="InterPro" id="IPR042228">
    <property type="entry name" value="Dynein_linker_3"/>
</dbReference>